<dbReference type="InterPro" id="IPR051940">
    <property type="entry name" value="Chitin_bind-dev_reg"/>
</dbReference>
<feature type="domain" description="Chitin-binding type-2" evidence="7">
    <location>
        <begin position="261"/>
        <end position="315"/>
    </location>
</feature>
<dbReference type="SUPFAM" id="SSF57625">
    <property type="entry name" value="Invertebrate chitin-binding proteins"/>
    <property type="match status" value="9"/>
</dbReference>
<feature type="domain" description="Chitin-binding type-2" evidence="7">
    <location>
        <begin position="336"/>
        <end position="390"/>
    </location>
</feature>
<name>A0A915AL01_PARUN</name>
<evidence type="ECO:0000256" key="5">
    <source>
        <dbReference type="ARBA" id="ARBA00023180"/>
    </source>
</evidence>
<protein>
    <submittedName>
        <fullName evidence="9">Chitin-binding type-2 domain-containing protein</fullName>
    </submittedName>
</protein>
<dbReference type="InterPro" id="IPR036508">
    <property type="entry name" value="Chitin-bd_dom_sf"/>
</dbReference>
<feature type="chain" id="PRO_5037804537" evidence="6">
    <location>
        <begin position="23"/>
        <end position="710"/>
    </location>
</feature>
<evidence type="ECO:0000256" key="1">
    <source>
        <dbReference type="ARBA" id="ARBA00022669"/>
    </source>
</evidence>
<dbReference type="Pfam" id="PF01607">
    <property type="entry name" value="CBM_14"/>
    <property type="match status" value="9"/>
</dbReference>
<feature type="domain" description="Chitin-binding type-2" evidence="7">
    <location>
        <begin position="407"/>
        <end position="464"/>
    </location>
</feature>
<reference evidence="9" key="1">
    <citation type="submission" date="2022-11" db="UniProtKB">
        <authorList>
            <consortium name="WormBaseParasite"/>
        </authorList>
    </citation>
    <scope>IDENTIFICATION</scope>
</reference>
<feature type="domain" description="Chitin-binding type-2" evidence="7">
    <location>
        <begin position="573"/>
        <end position="629"/>
    </location>
</feature>
<evidence type="ECO:0000256" key="4">
    <source>
        <dbReference type="ARBA" id="ARBA00023157"/>
    </source>
</evidence>
<keyword evidence="8" id="KW-1185">Reference proteome</keyword>
<evidence type="ECO:0000313" key="9">
    <source>
        <dbReference type="WBParaSite" id="PgR008_g092_t01"/>
    </source>
</evidence>
<dbReference type="GO" id="GO:0008061">
    <property type="term" value="F:chitin binding"/>
    <property type="evidence" value="ECO:0007669"/>
    <property type="project" value="UniProtKB-KW"/>
</dbReference>
<evidence type="ECO:0000256" key="3">
    <source>
        <dbReference type="ARBA" id="ARBA00022737"/>
    </source>
</evidence>
<evidence type="ECO:0000313" key="8">
    <source>
        <dbReference type="Proteomes" id="UP000887569"/>
    </source>
</evidence>
<keyword evidence="1" id="KW-0147">Chitin-binding</keyword>
<dbReference type="Gene3D" id="3.20.20.80">
    <property type="entry name" value="Glycosidases"/>
    <property type="match status" value="1"/>
</dbReference>
<evidence type="ECO:0000256" key="2">
    <source>
        <dbReference type="ARBA" id="ARBA00022729"/>
    </source>
</evidence>
<dbReference type="PANTHER" id="PTHR23301:SF0">
    <property type="entry name" value="CHITIN-BINDING TYPE-2 DOMAIN-CONTAINING PROTEIN-RELATED"/>
    <property type="match status" value="1"/>
</dbReference>
<dbReference type="AlphaFoldDB" id="A0A915AL01"/>
<dbReference type="PROSITE" id="PS50940">
    <property type="entry name" value="CHIT_BIND_II"/>
    <property type="match status" value="9"/>
</dbReference>
<keyword evidence="5" id="KW-0325">Glycoprotein</keyword>
<dbReference type="InterPro" id="IPR002557">
    <property type="entry name" value="Chitin-bd_dom"/>
</dbReference>
<dbReference type="PANTHER" id="PTHR23301">
    <property type="entry name" value="CHITIN BINDING PERITROPHIN-A"/>
    <property type="match status" value="1"/>
</dbReference>
<dbReference type="WBParaSite" id="PgR008_g092_t01">
    <property type="protein sequence ID" value="PgR008_g092_t01"/>
    <property type="gene ID" value="PgR008_g092"/>
</dbReference>
<feature type="domain" description="Chitin-binding type-2" evidence="7">
    <location>
        <begin position="24"/>
        <end position="80"/>
    </location>
</feature>
<evidence type="ECO:0000259" key="7">
    <source>
        <dbReference type="PROSITE" id="PS50940"/>
    </source>
</evidence>
<feature type="signal peptide" evidence="6">
    <location>
        <begin position="1"/>
        <end position="22"/>
    </location>
</feature>
<evidence type="ECO:0000256" key="6">
    <source>
        <dbReference type="SAM" id="SignalP"/>
    </source>
</evidence>
<sequence length="710" mass="78639">MMRTFDAILLVSTLLFISDIAGLQFDCSNYSDGLYAIGCRNVFIRCYKGRTYNLTCPADLKFNPKNGKCDYARRIALCINRVRNANKIVKALEPFDCSSRVDGVYGIGRCSKQYISCYDGTATVMPCPPNLYFNPRTKGCDRKENVKGCDGYRGTHGRRISYLMEYSPHDVEALTPQQNLQSPDFSCDNKVNGIYAARPGQCTDWFWLCADSKPFKFDCPSGLFFSWQTKQCDYKTLIPECSDGQPVVATPTPVIAMQQVAFDCNDKADGFYDVETCKDVMVQCSRGVKLQQRCPTGLVFSKYSKTCEYPHVCLSHSVILDEQRGDGVHVYSNARHFDCSNKADGQYAHGYCKPTFVLCSNGIAHEQNCPAGLVYSQWVGACDYDDNCRRWSPQYRPPPRPIIVTEMPGCVNLANGAHALDSCSPNYFLCFAGTASLASCPSGLIFSPSNEQCDIPTNVQDCHGSVENLQEAVPIPPAQPPIAVAQPPSVALAPELDKFCAMKEDSLYSAGCESYFYSCNAHKAYRLYCPQGLYFDSSEKKCNIKETINECNYEELEEMLPALEPAQLPSMPEFDCIGKADGYYSMGCSSNYFACTGGIMHVFECPANLKYDLGAQKCNYIDQVPVCGGMPTQAQSPPIVPQQPQEPSTNDITKQFCLSRPDGVYADGCGARYFICASRTTFTYYCPLGQVFNGRVASCDLPSNVPQCPH</sequence>
<dbReference type="Proteomes" id="UP000887569">
    <property type="component" value="Unplaced"/>
</dbReference>
<keyword evidence="4" id="KW-1015">Disulfide bond</keyword>
<accession>A0A915AL01</accession>
<keyword evidence="2 6" id="KW-0732">Signal</keyword>
<feature type="domain" description="Chitin-binding type-2" evidence="7">
    <location>
        <begin position="497"/>
        <end position="553"/>
    </location>
</feature>
<dbReference type="GO" id="GO:0005576">
    <property type="term" value="C:extracellular region"/>
    <property type="evidence" value="ECO:0007669"/>
    <property type="project" value="InterPro"/>
</dbReference>
<feature type="domain" description="Chitin-binding type-2" evidence="7">
    <location>
        <begin position="184"/>
        <end position="243"/>
    </location>
</feature>
<dbReference type="FunFam" id="2.170.140.10:FF:000009">
    <property type="entry name" value="Chondroitin proteoglycan 1"/>
    <property type="match status" value="1"/>
</dbReference>
<feature type="domain" description="Chitin-binding type-2" evidence="7">
    <location>
        <begin position="654"/>
        <end position="710"/>
    </location>
</feature>
<dbReference type="Gene3D" id="2.170.140.10">
    <property type="entry name" value="Chitin binding domain"/>
    <property type="match status" value="8"/>
</dbReference>
<proteinExistence type="predicted"/>
<keyword evidence="3" id="KW-0677">Repeat</keyword>
<feature type="domain" description="Chitin-binding type-2" evidence="7">
    <location>
        <begin position="94"/>
        <end position="151"/>
    </location>
</feature>
<dbReference type="SMART" id="SM00494">
    <property type="entry name" value="ChtBD2"/>
    <property type="match status" value="9"/>
</dbReference>
<organism evidence="8 9">
    <name type="scientific">Parascaris univalens</name>
    <name type="common">Nematode worm</name>
    <dbReference type="NCBI Taxonomy" id="6257"/>
    <lineage>
        <taxon>Eukaryota</taxon>
        <taxon>Metazoa</taxon>
        <taxon>Ecdysozoa</taxon>
        <taxon>Nematoda</taxon>
        <taxon>Chromadorea</taxon>
        <taxon>Rhabditida</taxon>
        <taxon>Spirurina</taxon>
        <taxon>Ascaridomorpha</taxon>
        <taxon>Ascaridoidea</taxon>
        <taxon>Ascarididae</taxon>
        <taxon>Parascaris</taxon>
    </lineage>
</organism>